<dbReference type="Proteomes" id="UP000297737">
    <property type="component" value="Unassembled WGS sequence"/>
</dbReference>
<dbReference type="PROSITE" id="PS50977">
    <property type="entry name" value="HTH_TETR_2"/>
    <property type="match status" value="1"/>
</dbReference>
<sequence length="213" mass="23571">MAVAALSRREQNKHDKRARITAAARALFAHKGFAATTTQEIADAAGVAAGTIFTYARTKDDLLILVFHDEMLDVVERARKRALQQPRLRDQAIAFFNEIADYHERDLPLARALMRQLSYVESTDQRALVSQLMRRLTGHLAKLIDAAKATGEVAASRPLTVAARTLFAVYFLHLNGLLNGYLDRAQFERALTADFTLVLAGLAPARAAKSKIQ</sequence>
<dbReference type="InterPro" id="IPR001647">
    <property type="entry name" value="HTH_TetR"/>
</dbReference>
<dbReference type="GO" id="GO:0003677">
    <property type="term" value="F:DNA binding"/>
    <property type="evidence" value="ECO:0007669"/>
    <property type="project" value="UniProtKB-UniRule"/>
</dbReference>
<protein>
    <submittedName>
        <fullName evidence="4">TetR/AcrR family transcriptional regulator</fullName>
    </submittedName>
</protein>
<dbReference type="EMBL" id="SIHO01000001">
    <property type="protein sequence ID" value="TFU05852.1"/>
    <property type="molecule type" value="Genomic_DNA"/>
</dbReference>
<dbReference type="AlphaFoldDB" id="A0A4Y9EQZ1"/>
<dbReference type="Gene3D" id="1.10.357.10">
    <property type="entry name" value="Tetracycline Repressor, domain 2"/>
    <property type="match status" value="1"/>
</dbReference>
<comment type="caution">
    <text evidence="4">The sequence shown here is derived from an EMBL/GenBank/DDBJ whole genome shotgun (WGS) entry which is preliminary data.</text>
</comment>
<proteinExistence type="predicted"/>
<name>A0A4Y9EQZ1_9SPHN</name>
<keyword evidence="1 2" id="KW-0238">DNA-binding</keyword>
<accession>A0A4Y9EQZ1</accession>
<organism evidence="4 5">
    <name type="scientific">Glacieibacterium arshaanense</name>
    <dbReference type="NCBI Taxonomy" id="2511025"/>
    <lineage>
        <taxon>Bacteria</taxon>
        <taxon>Pseudomonadati</taxon>
        <taxon>Pseudomonadota</taxon>
        <taxon>Alphaproteobacteria</taxon>
        <taxon>Sphingomonadales</taxon>
        <taxon>Sphingosinicellaceae</taxon>
        <taxon>Glacieibacterium</taxon>
    </lineage>
</organism>
<feature type="DNA-binding region" description="H-T-H motif" evidence="2">
    <location>
        <begin position="37"/>
        <end position="56"/>
    </location>
</feature>
<reference evidence="4 5" key="1">
    <citation type="submission" date="2019-02" db="EMBL/GenBank/DDBJ databases">
        <title>Polymorphobacter sp. isolated from the lake at the Tibet of China.</title>
        <authorList>
            <person name="Li A."/>
        </authorList>
    </citation>
    <scope>NUCLEOTIDE SEQUENCE [LARGE SCALE GENOMIC DNA]</scope>
    <source>
        <strain evidence="4 5">DJ1R-1</strain>
    </source>
</reference>
<dbReference type="SUPFAM" id="SSF48498">
    <property type="entry name" value="Tetracyclin repressor-like, C-terminal domain"/>
    <property type="match status" value="1"/>
</dbReference>
<evidence type="ECO:0000256" key="2">
    <source>
        <dbReference type="PROSITE-ProRule" id="PRU00335"/>
    </source>
</evidence>
<evidence type="ECO:0000313" key="4">
    <source>
        <dbReference type="EMBL" id="TFU05852.1"/>
    </source>
</evidence>
<dbReference type="Pfam" id="PF00440">
    <property type="entry name" value="TetR_N"/>
    <property type="match status" value="1"/>
</dbReference>
<dbReference type="InterPro" id="IPR009057">
    <property type="entry name" value="Homeodomain-like_sf"/>
</dbReference>
<feature type="domain" description="HTH tetR-type" evidence="3">
    <location>
        <begin position="14"/>
        <end position="74"/>
    </location>
</feature>
<evidence type="ECO:0000256" key="1">
    <source>
        <dbReference type="ARBA" id="ARBA00023125"/>
    </source>
</evidence>
<dbReference type="InterPro" id="IPR036271">
    <property type="entry name" value="Tet_transcr_reg_TetR-rel_C_sf"/>
</dbReference>
<dbReference type="PANTHER" id="PTHR30055">
    <property type="entry name" value="HTH-TYPE TRANSCRIPTIONAL REGULATOR RUTR"/>
    <property type="match status" value="1"/>
</dbReference>
<dbReference type="OrthoDB" id="63332at2"/>
<keyword evidence="5" id="KW-1185">Reference proteome</keyword>
<dbReference type="PRINTS" id="PR00455">
    <property type="entry name" value="HTHTETR"/>
</dbReference>
<evidence type="ECO:0000313" key="5">
    <source>
        <dbReference type="Proteomes" id="UP000297737"/>
    </source>
</evidence>
<gene>
    <name evidence="4" type="ORF">EUV02_02170</name>
</gene>
<dbReference type="SUPFAM" id="SSF46689">
    <property type="entry name" value="Homeodomain-like"/>
    <property type="match status" value="1"/>
</dbReference>
<dbReference type="RefSeq" id="WP_135244577.1">
    <property type="nucleotide sequence ID" value="NZ_SIHO01000001.1"/>
</dbReference>
<dbReference type="InterPro" id="IPR050109">
    <property type="entry name" value="HTH-type_TetR-like_transc_reg"/>
</dbReference>
<evidence type="ECO:0000259" key="3">
    <source>
        <dbReference type="PROSITE" id="PS50977"/>
    </source>
</evidence>